<evidence type="ECO:0000256" key="3">
    <source>
        <dbReference type="ARBA" id="ARBA00023125"/>
    </source>
</evidence>
<evidence type="ECO:0000259" key="5">
    <source>
        <dbReference type="PROSITE" id="PS50931"/>
    </source>
</evidence>
<evidence type="ECO:0000256" key="4">
    <source>
        <dbReference type="ARBA" id="ARBA00023163"/>
    </source>
</evidence>
<sequence length="315" mass="34242">MNLAGFDLNLLKVMDALLREGSVTRAGQRLGLSQPAVSAALGRLRLSFGDELFVRAGQGLAPTEFALGLERPLRHILDGIEAMAGATGSWQPEEADEALKISGIDFFAEMLMPQLAARLFAEAPEMKVQFLDLIPGLSFEHLDQHRIDIVLMPQLETPAWVASRPVFRSPFVLIARRGNPRLGRLAEGDTVPLDLFCDLTQILCSPSGQLKAMGDAALEALGRQRRVRMTTPFFSGIVRTVATTDAVALVPAQLARAAAAREGLALYAPPMEVPAPVITMYWHRRTDAHPAHRWLRGLVAEVLAPLNDGLAPLPP</sequence>
<dbReference type="PATRIC" id="fig|1123501.6.peg.3053"/>
<name>A0A0D0NK27_9RHOB</name>
<dbReference type="PANTHER" id="PTHR30118:SF15">
    <property type="entry name" value="TRANSCRIPTIONAL REGULATORY PROTEIN"/>
    <property type="match status" value="1"/>
</dbReference>
<keyword evidence="7" id="KW-1185">Reference proteome</keyword>
<dbReference type="eggNOG" id="COG0583">
    <property type="taxonomic scope" value="Bacteria"/>
</dbReference>
<dbReference type="InterPro" id="IPR050389">
    <property type="entry name" value="LysR-type_TF"/>
</dbReference>
<dbReference type="SUPFAM" id="SSF53850">
    <property type="entry name" value="Periplasmic binding protein-like II"/>
    <property type="match status" value="1"/>
</dbReference>
<dbReference type="Proteomes" id="UP000035100">
    <property type="component" value="Unassembled WGS sequence"/>
</dbReference>
<evidence type="ECO:0000313" key="7">
    <source>
        <dbReference type="Proteomes" id="UP000035100"/>
    </source>
</evidence>
<dbReference type="SUPFAM" id="SSF46785">
    <property type="entry name" value="Winged helix' DNA-binding domain"/>
    <property type="match status" value="1"/>
</dbReference>
<reference evidence="6 7" key="1">
    <citation type="submission" date="2013-01" db="EMBL/GenBank/DDBJ databases">
        <authorList>
            <person name="Fiebig A."/>
            <person name="Goeker M."/>
            <person name="Klenk H.-P.P."/>
        </authorList>
    </citation>
    <scope>NUCLEOTIDE SEQUENCE [LARGE SCALE GENOMIC DNA]</scope>
    <source>
        <strain evidence="6 7">DSM 24838</strain>
    </source>
</reference>
<dbReference type="RefSeq" id="WP_018303832.1">
    <property type="nucleotide sequence ID" value="NZ_KB902310.1"/>
</dbReference>
<dbReference type="PRINTS" id="PR00039">
    <property type="entry name" value="HTHLYSR"/>
</dbReference>
<feature type="domain" description="HTH lysR-type" evidence="5">
    <location>
        <begin position="6"/>
        <end position="63"/>
    </location>
</feature>
<dbReference type="Pfam" id="PF03466">
    <property type="entry name" value="LysR_substrate"/>
    <property type="match status" value="1"/>
</dbReference>
<comment type="caution">
    <text evidence="6">The sequence shown here is derived from an EMBL/GenBank/DDBJ whole genome shotgun (WGS) entry which is preliminary data.</text>
</comment>
<accession>A0A0D0NK27</accession>
<evidence type="ECO:0000256" key="1">
    <source>
        <dbReference type="ARBA" id="ARBA00009437"/>
    </source>
</evidence>
<dbReference type="CDD" id="cd08417">
    <property type="entry name" value="PBP2_Nitroaromatics_like"/>
    <property type="match status" value="1"/>
</dbReference>
<gene>
    <name evidence="6" type="ORF">Wenmar_02936</name>
</gene>
<dbReference type="GO" id="GO:0003700">
    <property type="term" value="F:DNA-binding transcription factor activity"/>
    <property type="evidence" value="ECO:0007669"/>
    <property type="project" value="InterPro"/>
</dbReference>
<keyword evidence="2" id="KW-0805">Transcription regulation</keyword>
<dbReference type="PANTHER" id="PTHR30118">
    <property type="entry name" value="HTH-TYPE TRANSCRIPTIONAL REGULATOR LEUO-RELATED"/>
    <property type="match status" value="1"/>
</dbReference>
<dbReference type="Gene3D" id="3.40.190.10">
    <property type="entry name" value="Periplasmic binding protein-like II"/>
    <property type="match status" value="2"/>
</dbReference>
<keyword evidence="4" id="KW-0804">Transcription</keyword>
<dbReference type="PROSITE" id="PS50931">
    <property type="entry name" value="HTH_LYSR"/>
    <property type="match status" value="1"/>
</dbReference>
<keyword evidence="3" id="KW-0238">DNA-binding</keyword>
<dbReference type="AlphaFoldDB" id="A0A0D0NK27"/>
<dbReference type="Pfam" id="PF00126">
    <property type="entry name" value="HTH_1"/>
    <property type="match status" value="1"/>
</dbReference>
<dbReference type="OrthoDB" id="528082at2"/>
<evidence type="ECO:0000313" key="6">
    <source>
        <dbReference type="EMBL" id="KIQ68665.1"/>
    </source>
</evidence>
<dbReference type="InterPro" id="IPR036390">
    <property type="entry name" value="WH_DNA-bd_sf"/>
</dbReference>
<dbReference type="InterPro" id="IPR000847">
    <property type="entry name" value="LysR_HTH_N"/>
</dbReference>
<evidence type="ECO:0000256" key="2">
    <source>
        <dbReference type="ARBA" id="ARBA00023015"/>
    </source>
</evidence>
<dbReference type="EMBL" id="AONG01000013">
    <property type="protein sequence ID" value="KIQ68665.1"/>
    <property type="molecule type" value="Genomic_DNA"/>
</dbReference>
<protein>
    <submittedName>
        <fullName evidence="6">Transcriptional regulator, LysR family</fullName>
    </submittedName>
</protein>
<comment type="similarity">
    <text evidence="1">Belongs to the LysR transcriptional regulatory family.</text>
</comment>
<proteinExistence type="inferred from homology"/>
<dbReference type="InterPro" id="IPR037402">
    <property type="entry name" value="YidZ_PBP2"/>
</dbReference>
<dbReference type="InterPro" id="IPR036388">
    <property type="entry name" value="WH-like_DNA-bd_sf"/>
</dbReference>
<dbReference type="InterPro" id="IPR005119">
    <property type="entry name" value="LysR_subst-bd"/>
</dbReference>
<organism evidence="6 7">
    <name type="scientific">Wenxinia marina DSM 24838</name>
    <dbReference type="NCBI Taxonomy" id="1123501"/>
    <lineage>
        <taxon>Bacteria</taxon>
        <taxon>Pseudomonadati</taxon>
        <taxon>Pseudomonadota</taxon>
        <taxon>Alphaproteobacteria</taxon>
        <taxon>Rhodobacterales</taxon>
        <taxon>Roseobacteraceae</taxon>
        <taxon>Wenxinia</taxon>
    </lineage>
</organism>
<dbReference type="Gene3D" id="1.10.10.10">
    <property type="entry name" value="Winged helix-like DNA-binding domain superfamily/Winged helix DNA-binding domain"/>
    <property type="match status" value="1"/>
</dbReference>
<dbReference type="GO" id="GO:0003677">
    <property type="term" value="F:DNA binding"/>
    <property type="evidence" value="ECO:0007669"/>
    <property type="project" value="UniProtKB-KW"/>
</dbReference>
<dbReference type="STRING" id="1123501.Wenmar_02936"/>